<evidence type="ECO:0000256" key="6">
    <source>
        <dbReference type="PIRSR" id="PIRSR028757-1"/>
    </source>
</evidence>
<organism evidence="9 10">
    <name type="scientific">Pedobacter psychroterrae</name>
    <dbReference type="NCBI Taxonomy" id="2530453"/>
    <lineage>
        <taxon>Bacteria</taxon>
        <taxon>Pseudomonadati</taxon>
        <taxon>Bacteroidota</taxon>
        <taxon>Sphingobacteriia</taxon>
        <taxon>Sphingobacteriales</taxon>
        <taxon>Sphingobacteriaceae</taxon>
        <taxon>Pedobacter</taxon>
    </lineage>
</organism>
<keyword evidence="3" id="KW-0645">Protease</keyword>
<evidence type="ECO:0000313" key="10">
    <source>
        <dbReference type="Proteomes" id="UP000293347"/>
    </source>
</evidence>
<proteinExistence type="inferred from homology"/>
<feature type="active site" description="Nucleophile" evidence="6">
    <location>
        <position position="109"/>
    </location>
</feature>
<dbReference type="Gene3D" id="3.50.30.60">
    <property type="entry name" value="LD-carboxypeptidase A C-terminal domain-like"/>
    <property type="match status" value="1"/>
</dbReference>
<name>A0A4R0NQ20_9SPHI</name>
<dbReference type="InterPro" id="IPR040449">
    <property type="entry name" value="Peptidase_S66_N"/>
</dbReference>
<evidence type="ECO:0000256" key="5">
    <source>
        <dbReference type="ARBA" id="ARBA00022825"/>
    </source>
</evidence>
<dbReference type="RefSeq" id="WP_131593424.1">
    <property type="nucleotide sequence ID" value="NZ_SJSL01000001.1"/>
</dbReference>
<keyword evidence="5" id="KW-0720">Serine protease</keyword>
<keyword evidence="10" id="KW-1185">Reference proteome</keyword>
<dbReference type="PIRSF" id="PIRSF028757">
    <property type="entry name" value="LD-carboxypeptidase"/>
    <property type="match status" value="1"/>
</dbReference>
<sequence>MIKQPRYLKKGDKVAIVCPAKKLPKSIASGIAILESWGLEVVKGQTVSAAYHQFAGDDALRAADIQGFLNDPEIKAIIAGRGGYGTVRIIDELDFTMFNEDPKWIVGFSDITVLLSHVYAALNTQSIHAQMPYTFDDATSASLESLRKALFGELNEYSYQSSFPNRPGQAEGVLIGGNLTLLVMVQGSPSEMDYTDKILFLEDVGEYEFSIDRMMRMLKRSGKLAGLKGLIIGAFNEIKIEDIPFGSSPEQVIWEVVKEYDYPVCFNFPVGHIDNNMAMVVGKEVKLNVEEGNVGLTFTSA</sequence>
<dbReference type="SUPFAM" id="SSF52317">
    <property type="entry name" value="Class I glutamine amidotransferase-like"/>
    <property type="match status" value="1"/>
</dbReference>
<feature type="domain" description="LD-carboxypeptidase C-terminal" evidence="8">
    <location>
        <begin position="171"/>
        <end position="287"/>
    </location>
</feature>
<dbReference type="InterPro" id="IPR003507">
    <property type="entry name" value="S66_fam"/>
</dbReference>
<feature type="active site" description="Charge relay system" evidence="6">
    <location>
        <position position="202"/>
    </location>
</feature>
<dbReference type="EMBL" id="SJSL01000001">
    <property type="protein sequence ID" value="TCD03122.1"/>
    <property type="molecule type" value="Genomic_DNA"/>
</dbReference>
<dbReference type="PANTHER" id="PTHR30237:SF2">
    <property type="entry name" value="MUREIN TETRAPEPTIDE CARBOXYPEPTIDASE"/>
    <property type="match status" value="1"/>
</dbReference>
<dbReference type="SUPFAM" id="SSF141986">
    <property type="entry name" value="LD-carboxypeptidase A C-terminal domain-like"/>
    <property type="match status" value="1"/>
</dbReference>
<dbReference type="Gene3D" id="3.40.50.10740">
    <property type="entry name" value="Class I glutamine amidotransferase-like"/>
    <property type="match status" value="1"/>
</dbReference>
<dbReference type="Proteomes" id="UP000293347">
    <property type="component" value="Unassembled WGS sequence"/>
</dbReference>
<dbReference type="InterPro" id="IPR027478">
    <property type="entry name" value="LdcA_N"/>
</dbReference>
<dbReference type="GO" id="GO:0008236">
    <property type="term" value="F:serine-type peptidase activity"/>
    <property type="evidence" value="ECO:0007669"/>
    <property type="project" value="UniProtKB-KW"/>
</dbReference>
<dbReference type="InterPro" id="IPR040921">
    <property type="entry name" value="Peptidase_S66C"/>
</dbReference>
<gene>
    <name evidence="9" type="ORF">EZ437_03860</name>
</gene>
<dbReference type="OrthoDB" id="9807329at2"/>
<dbReference type="PANTHER" id="PTHR30237">
    <property type="entry name" value="MURAMOYLTETRAPEPTIDE CARBOXYPEPTIDASE"/>
    <property type="match status" value="1"/>
</dbReference>
<dbReference type="CDD" id="cd07025">
    <property type="entry name" value="Peptidase_S66"/>
    <property type="match status" value="1"/>
</dbReference>
<dbReference type="GO" id="GO:0006508">
    <property type="term" value="P:proteolysis"/>
    <property type="evidence" value="ECO:0007669"/>
    <property type="project" value="UniProtKB-KW"/>
</dbReference>
<dbReference type="Pfam" id="PF17676">
    <property type="entry name" value="Peptidase_S66C"/>
    <property type="match status" value="1"/>
</dbReference>
<evidence type="ECO:0000259" key="8">
    <source>
        <dbReference type="Pfam" id="PF17676"/>
    </source>
</evidence>
<comment type="caution">
    <text evidence="9">The sequence shown here is derived from an EMBL/GenBank/DDBJ whole genome shotgun (WGS) entry which is preliminary data.</text>
</comment>
<feature type="active site" description="Charge relay system" evidence="6">
    <location>
        <position position="272"/>
    </location>
</feature>
<feature type="domain" description="LD-carboxypeptidase N-terminal" evidence="7">
    <location>
        <begin position="14"/>
        <end position="129"/>
    </location>
</feature>
<keyword evidence="2 9" id="KW-0121">Carboxypeptidase</keyword>
<evidence type="ECO:0000256" key="3">
    <source>
        <dbReference type="ARBA" id="ARBA00022670"/>
    </source>
</evidence>
<dbReference type="GO" id="GO:0004180">
    <property type="term" value="F:carboxypeptidase activity"/>
    <property type="evidence" value="ECO:0007669"/>
    <property type="project" value="UniProtKB-KW"/>
</dbReference>
<dbReference type="InterPro" id="IPR029062">
    <property type="entry name" value="Class_I_gatase-like"/>
</dbReference>
<accession>A0A4R0NQ20</accession>
<dbReference type="InterPro" id="IPR027461">
    <property type="entry name" value="Carboxypeptidase_A_C_sf"/>
</dbReference>
<evidence type="ECO:0000313" key="9">
    <source>
        <dbReference type="EMBL" id="TCD03122.1"/>
    </source>
</evidence>
<evidence type="ECO:0000256" key="4">
    <source>
        <dbReference type="ARBA" id="ARBA00022801"/>
    </source>
</evidence>
<reference evidence="9 10" key="1">
    <citation type="submission" date="2019-02" db="EMBL/GenBank/DDBJ databases">
        <title>Pedobacter sp. RP-1-14 sp. nov., isolated from Arctic soil.</title>
        <authorList>
            <person name="Dahal R.H."/>
        </authorList>
    </citation>
    <scope>NUCLEOTIDE SEQUENCE [LARGE SCALE GENOMIC DNA]</scope>
    <source>
        <strain evidence="9 10">RP-1-14</strain>
    </source>
</reference>
<comment type="similarity">
    <text evidence="1">Belongs to the peptidase S66 family.</text>
</comment>
<dbReference type="Pfam" id="PF02016">
    <property type="entry name" value="Peptidase_S66"/>
    <property type="match status" value="1"/>
</dbReference>
<dbReference type="AlphaFoldDB" id="A0A4R0NQ20"/>
<evidence type="ECO:0000256" key="1">
    <source>
        <dbReference type="ARBA" id="ARBA00010233"/>
    </source>
</evidence>
<evidence type="ECO:0000259" key="7">
    <source>
        <dbReference type="Pfam" id="PF02016"/>
    </source>
</evidence>
<protein>
    <submittedName>
        <fullName evidence="9">LD-carboxypeptidase</fullName>
    </submittedName>
</protein>
<evidence type="ECO:0000256" key="2">
    <source>
        <dbReference type="ARBA" id="ARBA00022645"/>
    </source>
</evidence>
<keyword evidence="4" id="KW-0378">Hydrolase</keyword>